<proteinExistence type="predicted"/>
<dbReference type="CDD" id="cd06583">
    <property type="entry name" value="PGRP"/>
    <property type="match status" value="1"/>
</dbReference>
<evidence type="ECO:0000259" key="1">
    <source>
        <dbReference type="SMART" id="SM00644"/>
    </source>
</evidence>
<dbReference type="RefSeq" id="WP_345617037.1">
    <property type="nucleotide sequence ID" value="NZ_BAABIG010000005.1"/>
</dbReference>
<evidence type="ECO:0000313" key="3">
    <source>
        <dbReference type="Proteomes" id="UP001501265"/>
    </source>
</evidence>
<name>A0ABP9APA1_9ACTN</name>
<dbReference type="InterPro" id="IPR002502">
    <property type="entry name" value="Amidase_domain"/>
</dbReference>
<dbReference type="EMBL" id="BAABIG010000005">
    <property type="protein sequence ID" value="GAA4784066.1"/>
    <property type="molecule type" value="Genomic_DNA"/>
</dbReference>
<dbReference type="InterPro" id="IPR047763">
    <property type="entry name" value="PG_bind_dom_phiBT1-type"/>
</dbReference>
<organism evidence="2 3">
    <name type="scientific">Streptomyces ziwulingensis</name>
    <dbReference type="NCBI Taxonomy" id="1045501"/>
    <lineage>
        <taxon>Bacteria</taxon>
        <taxon>Bacillati</taxon>
        <taxon>Actinomycetota</taxon>
        <taxon>Actinomycetes</taxon>
        <taxon>Kitasatosporales</taxon>
        <taxon>Streptomycetaceae</taxon>
        <taxon>Streptomyces</taxon>
    </lineage>
</organism>
<sequence length="287" mass="29810">MAAPLTADTLVAALTAEGVTVVEHGDWRTHNRNSAGAWGPVNGVIVHHTVTSGTSASVDLCYDGTTDLPGPLCHGVIDKDGTVYLVGNGRANHAGLGDAGVLAAVIAETVLPAPDSDDVDGNTRFYGFECINLGDGSDPWPEAQLEALARVCAAVCRRHGWGAASVIGHLEWTFRKIDPTGFSMASMRTRIAALLAAAPGGSATRYQPFPGDAFFKSAPHSTIVAAMGGRLVAEGCSAYADGPGPQWSDADRASYALWQQKLGYTGADADGWPGATSWNSLKVPYTA</sequence>
<reference evidence="3" key="1">
    <citation type="journal article" date="2019" name="Int. J. Syst. Evol. Microbiol.">
        <title>The Global Catalogue of Microorganisms (GCM) 10K type strain sequencing project: providing services to taxonomists for standard genome sequencing and annotation.</title>
        <authorList>
            <consortium name="The Broad Institute Genomics Platform"/>
            <consortium name="The Broad Institute Genome Sequencing Center for Infectious Disease"/>
            <person name="Wu L."/>
            <person name="Ma J."/>
        </authorList>
    </citation>
    <scope>NUCLEOTIDE SEQUENCE [LARGE SCALE GENOMIC DNA]</scope>
    <source>
        <strain evidence="3">JCM 18081</strain>
    </source>
</reference>
<dbReference type="Pfam" id="PF01510">
    <property type="entry name" value="Amidase_2"/>
    <property type="match status" value="1"/>
</dbReference>
<dbReference type="InterPro" id="IPR036505">
    <property type="entry name" value="Amidase/PGRP_sf"/>
</dbReference>
<dbReference type="Proteomes" id="UP001501265">
    <property type="component" value="Unassembled WGS sequence"/>
</dbReference>
<accession>A0ABP9APA1</accession>
<gene>
    <name evidence="2" type="ORF">GCM10023220_04120</name>
</gene>
<protein>
    <recommendedName>
        <fullName evidence="1">N-acetylmuramoyl-L-alanine amidase domain-containing protein</fullName>
    </recommendedName>
</protein>
<keyword evidence="3" id="KW-1185">Reference proteome</keyword>
<feature type="domain" description="N-acetylmuramoyl-L-alanine amidase" evidence="1">
    <location>
        <begin position="27"/>
        <end position="180"/>
    </location>
</feature>
<dbReference type="SMART" id="SM00644">
    <property type="entry name" value="Ami_2"/>
    <property type="match status" value="1"/>
</dbReference>
<comment type="caution">
    <text evidence="2">The sequence shown here is derived from an EMBL/GenBank/DDBJ whole genome shotgun (WGS) entry which is preliminary data.</text>
</comment>
<dbReference type="SUPFAM" id="SSF55846">
    <property type="entry name" value="N-acetylmuramoyl-L-alanine amidase-like"/>
    <property type="match status" value="1"/>
</dbReference>
<dbReference type="NCBIfam" id="NF038080">
    <property type="entry name" value="PG_bind_siph"/>
    <property type="match status" value="1"/>
</dbReference>
<dbReference type="Gene3D" id="3.40.80.10">
    <property type="entry name" value="Peptidoglycan recognition protein-like"/>
    <property type="match status" value="1"/>
</dbReference>
<evidence type="ECO:0000313" key="2">
    <source>
        <dbReference type="EMBL" id="GAA4784066.1"/>
    </source>
</evidence>